<dbReference type="RefSeq" id="WP_239532321.1">
    <property type="nucleotide sequence ID" value="NZ_JAFBBK010000001.1"/>
</dbReference>
<dbReference type="Proteomes" id="UP000703038">
    <property type="component" value="Unassembled WGS sequence"/>
</dbReference>
<name>A0ABS2KN47_9NOCA</name>
<organism evidence="1 2">
    <name type="scientific">Rhodococcoides corynebacterioides</name>
    <dbReference type="NCBI Taxonomy" id="53972"/>
    <lineage>
        <taxon>Bacteria</taxon>
        <taxon>Bacillati</taxon>
        <taxon>Actinomycetota</taxon>
        <taxon>Actinomycetes</taxon>
        <taxon>Mycobacteriales</taxon>
        <taxon>Nocardiaceae</taxon>
        <taxon>Rhodococcoides</taxon>
    </lineage>
</organism>
<dbReference type="InterPro" id="IPR046155">
    <property type="entry name" value="DUF6157"/>
</dbReference>
<reference evidence="1 2" key="1">
    <citation type="submission" date="2021-01" db="EMBL/GenBank/DDBJ databases">
        <title>Genomics of switchgrass bacterial isolates.</title>
        <authorList>
            <person name="Shade A."/>
        </authorList>
    </citation>
    <scope>NUCLEOTIDE SEQUENCE [LARGE SCALE GENOMIC DNA]</scope>
    <source>
        <strain evidence="1 2">PvP111</strain>
    </source>
</reference>
<keyword evidence="2" id="KW-1185">Reference proteome</keyword>
<comment type="caution">
    <text evidence="1">The sequence shown here is derived from an EMBL/GenBank/DDBJ whole genome shotgun (WGS) entry which is preliminary data.</text>
</comment>
<gene>
    <name evidence="1" type="ORF">JOE42_000133</name>
</gene>
<evidence type="ECO:0000313" key="2">
    <source>
        <dbReference type="Proteomes" id="UP000703038"/>
    </source>
</evidence>
<sequence>MTTNYRNVFIGVAPDCPATSGEKPPTKNDTPTIAELQYRMIAEAPYTLTSDDVLYAVHVERSDPAPTCLTTDRASFFAADRACLRASPLGKRYGWGIHHDENERVALVAVGTAEYDALRSDPAIAQKSAMRSRR</sequence>
<evidence type="ECO:0000313" key="1">
    <source>
        <dbReference type="EMBL" id="MBM7413400.1"/>
    </source>
</evidence>
<dbReference type="EMBL" id="JAFBBK010000001">
    <property type="protein sequence ID" value="MBM7413400.1"/>
    <property type="molecule type" value="Genomic_DNA"/>
</dbReference>
<dbReference type="Pfam" id="PF19654">
    <property type="entry name" value="DUF6157"/>
    <property type="match status" value="1"/>
</dbReference>
<accession>A0ABS2KN47</accession>
<proteinExistence type="predicted"/>
<protein>
    <submittedName>
        <fullName evidence="1">Uncharacterized protein</fullName>
    </submittedName>
</protein>